<accession>A0A8S1WXB2</accession>
<keyword evidence="2" id="KW-1185">Reference proteome</keyword>
<gene>
    <name evidence="1" type="ORF">POCTA_138.1.T1070024</name>
</gene>
<comment type="caution">
    <text evidence="1">The sequence shown here is derived from an EMBL/GenBank/DDBJ whole genome shotgun (WGS) entry which is preliminary data.</text>
</comment>
<dbReference type="Proteomes" id="UP000683925">
    <property type="component" value="Unassembled WGS sequence"/>
</dbReference>
<organism evidence="1 2">
    <name type="scientific">Paramecium octaurelia</name>
    <dbReference type="NCBI Taxonomy" id="43137"/>
    <lineage>
        <taxon>Eukaryota</taxon>
        <taxon>Sar</taxon>
        <taxon>Alveolata</taxon>
        <taxon>Ciliophora</taxon>
        <taxon>Intramacronucleata</taxon>
        <taxon>Oligohymenophorea</taxon>
        <taxon>Peniculida</taxon>
        <taxon>Parameciidae</taxon>
        <taxon>Paramecium</taxon>
    </lineage>
</organism>
<dbReference type="EMBL" id="CAJJDP010000107">
    <property type="protein sequence ID" value="CAD8194538.1"/>
    <property type="molecule type" value="Genomic_DNA"/>
</dbReference>
<evidence type="ECO:0000313" key="1">
    <source>
        <dbReference type="EMBL" id="CAD8194538.1"/>
    </source>
</evidence>
<proteinExistence type="predicted"/>
<dbReference type="OrthoDB" id="304452at2759"/>
<protein>
    <submittedName>
        <fullName evidence="1">Uncharacterized protein</fullName>
    </submittedName>
</protein>
<reference evidence="1" key="1">
    <citation type="submission" date="2021-01" db="EMBL/GenBank/DDBJ databases">
        <authorList>
            <consortium name="Genoscope - CEA"/>
            <person name="William W."/>
        </authorList>
    </citation>
    <scope>NUCLEOTIDE SEQUENCE</scope>
</reference>
<evidence type="ECO:0000313" key="2">
    <source>
        <dbReference type="Proteomes" id="UP000683925"/>
    </source>
</evidence>
<sequence>MTLDIGSKQLGDSLSLLYQRNNFQNQELLKYTIFLKMLQSSMRNQTFYIDILALQDLEQIKIRGLNKINNKPQFQTIKLLILSYIFEFGKVHYLLPLINDTSH</sequence>
<dbReference type="AlphaFoldDB" id="A0A8S1WXB2"/>
<name>A0A8S1WXB2_PAROT</name>